<name>A0A2A6BQM8_PRIPA</name>
<sequence>MNGDLSRAPAFTYDENKCVGGGAFGAVYEGILTKNNTRVCVKVSTAMQLLNLPRHSLGLPTQIILDLIGDLANALSALFDEKIVHRDIKPTNILNRALTAYQMRRPRAFAMKESLDKATAVVQLELYILDKHDEERNVVDTAVDVKQTSQMRRKNYKQNLLRPTAQCASAKEHDTLVDAVLPRSTSTLNATSNASIVKRRISHPVSSKNEHFNQFSLST</sequence>
<dbReference type="GO" id="GO:0004674">
    <property type="term" value="F:protein serine/threonine kinase activity"/>
    <property type="evidence" value="ECO:0007669"/>
    <property type="project" value="UniProtKB-KW"/>
</dbReference>
<dbReference type="InterPro" id="IPR011009">
    <property type="entry name" value="Kinase-like_dom_sf"/>
</dbReference>
<dbReference type="GO" id="GO:0005524">
    <property type="term" value="F:ATP binding"/>
    <property type="evidence" value="ECO:0007669"/>
    <property type="project" value="UniProtKB-KW"/>
</dbReference>
<evidence type="ECO:0000256" key="4">
    <source>
        <dbReference type="ARBA" id="ARBA00022679"/>
    </source>
</evidence>
<dbReference type="PANTHER" id="PTHR22969">
    <property type="entry name" value="IKB KINASE"/>
    <property type="match status" value="1"/>
</dbReference>
<keyword evidence="6" id="KW-0418">Kinase</keyword>
<comment type="subcellular location">
    <subcellularLocation>
        <location evidence="1">Cytoplasm</location>
    </subcellularLocation>
</comment>
<organism evidence="8 9">
    <name type="scientific">Pristionchus pacificus</name>
    <name type="common">Parasitic nematode worm</name>
    <dbReference type="NCBI Taxonomy" id="54126"/>
    <lineage>
        <taxon>Eukaryota</taxon>
        <taxon>Metazoa</taxon>
        <taxon>Ecdysozoa</taxon>
        <taxon>Nematoda</taxon>
        <taxon>Chromadorea</taxon>
        <taxon>Rhabditida</taxon>
        <taxon>Rhabditina</taxon>
        <taxon>Diplogasteromorpha</taxon>
        <taxon>Diplogasteroidea</taxon>
        <taxon>Neodiplogasteridae</taxon>
        <taxon>Pristionchus</taxon>
    </lineage>
</organism>
<dbReference type="SUPFAM" id="SSF56112">
    <property type="entry name" value="Protein kinase-like (PK-like)"/>
    <property type="match status" value="1"/>
</dbReference>
<evidence type="ECO:0000256" key="5">
    <source>
        <dbReference type="ARBA" id="ARBA00022741"/>
    </source>
</evidence>
<accession>A0A2A6BQM8</accession>
<reference evidence="9" key="1">
    <citation type="journal article" date="2008" name="Nat. Genet.">
        <title>The Pristionchus pacificus genome provides a unique perspective on nematode lifestyle and parasitism.</title>
        <authorList>
            <person name="Dieterich C."/>
            <person name="Clifton S.W."/>
            <person name="Schuster L.N."/>
            <person name="Chinwalla A."/>
            <person name="Delehaunty K."/>
            <person name="Dinkelacker I."/>
            <person name="Fulton L."/>
            <person name="Fulton R."/>
            <person name="Godfrey J."/>
            <person name="Minx P."/>
            <person name="Mitreva M."/>
            <person name="Roeseler W."/>
            <person name="Tian H."/>
            <person name="Witte H."/>
            <person name="Yang S.P."/>
            <person name="Wilson R.K."/>
            <person name="Sommer R.J."/>
        </authorList>
    </citation>
    <scope>NUCLEOTIDE SEQUENCE [LARGE SCALE GENOMIC DNA]</scope>
    <source>
        <strain evidence="9">PS312</strain>
    </source>
</reference>
<dbReference type="OrthoDB" id="10013850at2759"/>
<dbReference type="PANTHER" id="PTHR22969:SF17">
    <property type="entry name" value="INHIBITOR OF NUCLEAR FACTOR KAPPA-B KINASE SUBUNIT BETA"/>
    <property type="match status" value="1"/>
</dbReference>
<keyword evidence="7" id="KW-0067">ATP-binding</keyword>
<evidence type="ECO:0000256" key="6">
    <source>
        <dbReference type="ARBA" id="ARBA00022777"/>
    </source>
</evidence>
<keyword evidence="2" id="KW-0963">Cytoplasm</keyword>
<dbReference type="Gene3D" id="1.10.510.10">
    <property type="entry name" value="Transferase(Phosphotransferase) domain 1"/>
    <property type="match status" value="1"/>
</dbReference>
<evidence type="ECO:0000256" key="2">
    <source>
        <dbReference type="ARBA" id="ARBA00022490"/>
    </source>
</evidence>
<evidence type="ECO:0000256" key="1">
    <source>
        <dbReference type="ARBA" id="ARBA00004496"/>
    </source>
</evidence>
<dbReference type="InterPro" id="IPR051180">
    <property type="entry name" value="IKK"/>
</dbReference>
<gene>
    <name evidence="8" type="primary">WBGene00114271</name>
</gene>
<evidence type="ECO:0000256" key="7">
    <source>
        <dbReference type="ARBA" id="ARBA00022840"/>
    </source>
</evidence>
<keyword evidence="5" id="KW-0547">Nucleotide-binding</keyword>
<reference evidence="8" key="2">
    <citation type="submission" date="2022-06" db="UniProtKB">
        <authorList>
            <consortium name="EnsemblMetazoa"/>
        </authorList>
    </citation>
    <scope>IDENTIFICATION</scope>
    <source>
        <strain evidence="8">PS312</strain>
    </source>
</reference>
<proteinExistence type="predicted"/>
<keyword evidence="3" id="KW-0723">Serine/threonine-protein kinase</keyword>
<keyword evidence="9" id="KW-1185">Reference proteome</keyword>
<accession>A0A8R1UHE7</accession>
<evidence type="ECO:0000313" key="9">
    <source>
        <dbReference type="Proteomes" id="UP000005239"/>
    </source>
</evidence>
<dbReference type="EnsemblMetazoa" id="PPA24717.1">
    <property type="protein sequence ID" value="PPA24717.1"/>
    <property type="gene ID" value="WBGene00114271"/>
</dbReference>
<protein>
    <submittedName>
        <fullName evidence="8">Uncharacterized protein</fullName>
    </submittedName>
</protein>
<evidence type="ECO:0000256" key="3">
    <source>
        <dbReference type="ARBA" id="ARBA00022527"/>
    </source>
</evidence>
<keyword evidence="4" id="KW-0808">Transferase</keyword>
<evidence type="ECO:0000313" key="8">
    <source>
        <dbReference type="EnsemblMetazoa" id="PPA24717.1"/>
    </source>
</evidence>
<dbReference type="AlphaFoldDB" id="A0A2A6BQM8"/>
<dbReference type="Proteomes" id="UP000005239">
    <property type="component" value="Unassembled WGS sequence"/>
</dbReference>
<dbReference type="GO" id="GO:0005737">
    <property type="term" value="C:cytoplasm"/>
    <property type="evidence" value="ECO:0007669"/>
    <property type="project" value="UniProtKB-SubCell"/>
</dbReference>